<comment type="caution">
    <text evidence="1">The sequence shown here is derived from an EMBL/GenBank/DDBJ whole genome shotgun (WGS) entry which is preliminary data.</text>
</comment>
<dbReference type="Proteomes" id="UP000518752">
    <property type="component" value="Unassembled WGS sequence"/>
</dbReference>
<organism evidence="1 2">
    <name type="scientific">Collybiopsis confluens</name>
    <dbReference type="NCBI Taxonomy" id="2823264"/>
    <lineage>
        <taxon>Eukaryota</taxon>
        <taxon>Fungi</taxon>
        <taxon>Dikarya</taxon>
        <taxon>Basidiomycota</taxon>
        <taxon>Agaricomycotina</taxon>
        <taxon>Agaricomycetes</taxon>
        <taxon>Agaricomycetidae</taxon>
        <taxon>Agaricales</taxon>
        <taxon>Marasmiineae</taxon>
        <taxon>Omphalotaceae</taxon>
        <taxon>Collybiopsis</taxon>
    </lineage>
</organism>
<evidence type="ECO:0000313" key="1">
    <source>
        <dbReference type="EMBL" id="KAF5391821.1"/>
    </source>
</evidence>
<keyword evidence="2" id="KW-1185">Reference proteome</keyword>
<sequence length="122" mass="13021">MASAIACWQSGQGYPGIFDDRFSAGPAWNDAVSYLTLIFMSMSMGFQGVMSIRLKTNSGATLPLTTAWLELCGAQALFKLNKFSTARDQRILGIVSVFIGRGLTFRLGSPGALGVALGLDCF</sequence>
<proteinExistence type="predicted"/>
<accession>A0A8H5MFH0</accession>
<dbReference type="Pfam" id="PF06912">
    <property type="entry name" value="DUF1275"/>
    <property type="match status" value="1"/>
</dbReference>
<reference evidence="1 2" key="1">
    <citation type="journal article" date="2020" name="ISME J.">
        <title>Uncovering the hidden diversity of litter-decomposition mechanisms in mushroom-forming fungi.</title>
        <authorList>
            <person name="Floudas D."/>
            <person name="Bentzer J."/>
            <person name="Ahren D."/>
            <person name="Johansson T."/>
            <person name="Persson P."/>
            <person name="Tunlid A."/>
        </authorList>
    </citation>
    <scope>NUCLEOTIDE SEQUENCE [LARGE SCALE GENOMIC DNA]</scope>
    <source>
        <strain evidence="1 2">CBS 406.79</strain>
    </source>
</reference>
<name>A0A8H5MFH0_9AGAR</name>
<protein>
    <submittedName>
        <fullName evidence="1">Uncharacterized protein</fullName>
    </submittedName>
</protein>
<dbReference type="OrthoDB" id="5288586at2759"/>
<dbReference type="EMBL" id="JAACJN010000008">
    <property type="protein sequence ID" value="KAF5391821.1"/>
    <property type="molecule type" value="Genomic_DNA"/>
</dbReference>
<dbReference type="AlphaFoldDB" id="A0A8H5MFH0"/>
<evidence type="ECO:0000313" key="2">
    <source>
        <dbReference type="Proteomes" id="UP000518752"/>
    </source>
</evidence>
<gene>
    <name evidence="1" type="ORF">D9757_001696</name>
</gene>
<dbReference type="InterPro" id="IPR010699">
    <property type="entry name" value="DUF1275"/>
</dbReference>